<dbReference type="AlphaFoldDB" id="D9MNW8"/>
<reference evidence="1" key="1">
    <citation type="journal article" date="2011" name="Appl. Environ. Microbiol.">
        <title>Metagenomic analysis reveals unexpected subgenomic diversity of magnetotactic bacteria within the phylum Nitrospirae.</title>
        <authorList>
            <person name="Lin W."/>
            <person name="Jogler C."/>
            <person name="Schuler D."/>
            <person name="Pan Y."/>
        </authorList>
    </citation>
    <scope>NUCLEOTIDE SEQUENCE</scope>
</reference>
<accession>D9MNW8</accession>
<sequence>MFVLRDWQLRGVTRILGSLFPVSKGQESEIIRPFHKSVSDWLNNYDKAGIYYVSIPEGHQMLADFGYKQYENGLDILHQYFVRNLPAHLIEASENDRLNAWDRLEAVLTDILFIQKKCKAGQASDIVNDYNMVL</sequence>
<dbReference type="EMBL" id="HM454279">
    <property type="protein sequence ID" value="ADI87657.1"/>
    <property type="molecule type" value="Genomic_DNA"/>
</dbReference>
<evidence type="ECO:0000313" key="1">
    <source>
        <dbReference type="EMBL" id="ADI87657.1"/>
    </source>
</evidence>
<gene>
    <name evidence="1" type="ORF">LW1_0050</name>
</gene>
<organism evidence="1">
    <name type="scientific">uncultured Nitrospirae bacterium MY2-1F</name>
    <dbReference type="NCBI Taxonomy" id="798576"/>
    <lineage>
        <taxon>Bacteria</taxon>
        <taxon>Pseudomonadati</taxon>
        <taxon>Nitrospirota</taxon>
        <taxon>environmental samples</taxon>
    </lineage>
</organism>
<protein>
    <submittedName>
        <fullName evidence="1">Uncharacterized protein</fullName>
    </submittedName>
</protein>
<dbReference type="Gene3D" id="1.25.40.370">
    <property type="match status" value="1"/>
</dbReference>
<name>D9MNW8_9BACT</name>
<proteinExistence type="predicted"/>